<keyword evidence="10 22" id="KW-0227">DNA damage</keyword>
<evidence type="ECO:0000256" key="18">
    <source>
        <dbReference type="ARBA" id="ARBA00023204"/>
    </source>
</evidence>
<dbReference type="GO" id="GO:0005634">
    <property type="term" value="C:nucleus"/>
    <property type="evidence" value="ECO:0007669"/>
    <property type="project" value="UniProtKB-SubCell"/>
</dbReference>
<keyword evidence="8 22" id="KW-0547">Nucleotide-binding</keyword>
<dbReference type="GO" id="GO:0005739">
    <property type="term" value="C:mitochondrion"/>
    <property type="evidence" value="ECO:0007669"/>
    <property type="project" value="UniProtKB-SubCell"/>
</dbReference>
<feature type="compositionally biased region" description="Polar residues" evidence="23">
    <location>
        <begin position="223"/>
        <end position="235"/>
    </location>
</feature>
<dbReference type="InterPro" id="IPR041679">
    <property type="entry name" value="DNA2/NAM7-like_C"/>
</dbReference>
<evidence type="ECO:0000256" key="5">
    <source>
        <dbReference type="ARBA" id="ARBA00022705"/>
    </source>
</evidence>
<dbReference type="Pfam" id="PF21123">
    <property type="entry name" value="Dna2_Rift"/>
    <property type="match status" value="1"/>
</dbReference>
<comment type="similarity">
    <text evidence="3 22">Belongs to the DNA2/NAM7 helicase family.</text>
</comment>
<evidence type="ECO:0000256" key="7">
    <source>
        <dbReference type="ARBA" id="ARBA00022723"/>
    </source>
</evidence>
<name>A0A9P0L4B3_ACAOB</name>
<evidence type="ECO:0000256" key="12">
    <source>
        <dbReference type="ARBA" id="ARBA00022806"/>
    </source>
</evidence>
<evidence type="ECO:0000256" key="1">
    <source>
        <dbReference type="ARBA" id="ARBA00001966"/>
    </source>
</evidence>
<evidence type="ECO:0000259" key="26">
    <source>
        <dbReference type="Pfam" id="PF13087"/>
    </source>
</evidence>
<evidence type="ECO:0000256" key="14">
    <source>
        <dbReference type="ARBA" id="ARBA00023004"/>
    </source>
</evidence>
<keyword evidence="12 22" id="KW-0347">Helicase</keyword>
<keyword evidence="17" id="KW-0496">Mitochondrion</keyword>
<dbReference type="PANTHER" id="PTHR10887:SF433">
    <property type="entry name" value="DNA REPLICATION ATP-DEPENDENT HELICASE_NUCLEASE DNA2"/>
    <property type="match status" value="1"/>
</dbReference>
<dbReference type="OrthoDB" id="306218at2759"/>
<reference evidence="28" key="1">
    <citation type="submission" date="2022-03" db="EMBL/GenBank/DDBJ databases">
        <authorList>
            <person name="Sayadi A."/>
        </authorList>
    </citation>
    <scope>NUCLEOTIDE SEQUENCE</scope>
</reference>
<evidence type="ECO:0000256" key="20">
    <source>
        <dbReference type="ARBA" id="ARBA00023268"/>
    </source>
</evidence>
<keyword evidence="20 22" id="KW-0511">Multifunctional enzyme</keyword>
<proteinExistence type="inferred from homology"/>
<comment type="cofactor">
    <cofactor evidence="1">
        <name>[4Fe-4S] cluster</name>
        <dbReference type="ChEBI" id="CHEBI:49883"/>
    </cofactor>
</comment>
<evidence type="ECO:0000259" key="25">
    <source>
        <dbReference type="Pfam" id="PF13086"/>
    </source>
</evidence>
<evidence type="ECO:0000256" key="8">
    <source>
        <dbReference type="ARBA" id="ARBA00022741"/>
    </source>
</evidence>
<dbReference type="Gene3D" id="3.40.50.300">
    <property type="entry name" value="P-loop containing nucleotide triphosphate hydrolases"/>
    <property type="match status" value="3"/>
</dbReference>
<feature type="domain" description="DNA2 rift barrel" evidence="27">
    <location>
        <begin position="831"/>
        <end position="926"/>
    </location>
</feature>
<keyword evidence="5 22" id="KW-0235">DNA replication</keyword>
<keyword evidence="14 22" id="KW-0408">Iron</keyword>
<dbReference type="Pfam" id="PF13086">
    <property type="entry name" value="AAA_11"/>
    <property type="match status" value="2"/>
</dbReference>
<dbReference type="InterPro" id="IPR041677">
    <property type="entry name" value="DNA2/NAM7_AAA_11"/>
</dbReference>
<dbReference type="EMBL" id="CAKOFQ010006972">
    <property type="protein sequence ID" value="CAH1985189.1"/>
    <property type="molecule type" value="Genomic_DNA"/>
</dbReference>
<evidence type="ECO:0000256" key="17">
    <source>
        <dbReference type="ARBA" id="ARBA00023128"/>
    </source>
</evidence>
<dbReference type="InterPro" id="IPR027417">
    <property type="entry name" value="P-loop_NTPase"/>
</dbReference>
<dbReference type="SUPFAM" id="SSF52540">
    <property type="entry name" value="P-loop containing nucleoside triphosphate hydrolases"/>
    <property type="match status" value="1"/>
</dbReference>
<keyword evidence="19 22" id="KW-0539">Nucleus</keyword>
<evidence type="ECO:0000256" key="16">
    <source>
        <dbReference type="ARBA" id="ARBA00023125"/>
    </source>
</evidence>
<evidence type="ECO:0000313" key="28">
    <source>
        <dbReference type="EMBL" id="CAH1985189.1"/>
    </source>
</evidence>
<evidence type="ECO:0000256" key="19">
    <source>
        <dbReference type="ARBA" id="ARBA00023242"/>
    </source>
</evidence>
<feature type="domain" description="DNA2/NAM7 helicase helicase" evidence="25">
    <location>
        <begin position="1087"/>
        <end position="1153"/>
    </location>
</feature>
<keyword evidence="6 22" id="KW-0540">Nuclease</keyword>
<dbReference type="GO" id="GO:0051539">
    <property type="term" value="F:4 iron, 4 sulfur cluster binding"/>
    <property type="evidence" value="ECO:0007669"/>
    <property type="project" value="UniProtKB-UniRule"/>
</dbReference>
<evidence type="ECO:0000256" key="13">
    <source>
        <dbReference type="ARBA" id="ARBA00022840"/>
    </source>
</evidence>
<keyword evidence="13 22" id="KW-0067">ATP-binding</keyword>
<organism evidence="28 29">
    <name type="scientific">Acanthoscelides obtectus</name>
    <name type="common">Bean weevil</name>
    <name type="synonym">Bruchus obtectus</name>
    <dbReference type="NCBI Taxonomy" id="200917"/>
    <lineage>
        <taxon>Eukaryota</taxon>
        <taxon>Metazoa</taxon>
        <taxon>Ecdysozoa</taxon>
        <taxon>Arthropoda</taxon>
        <taxon>Hexapoda</taxon>
        <taxon>Insecta</taxon>
        <taxon>Pterygota</taxon>
        <taxon>Neoptera</taxon>
        <taxon>Endopterygota</taxon>
        <taxon>Coleoptera</taxon>
        <taxon>Polyphaga</taxon>
        <taxon>Cucujiformia</taxon>
        <taxon>Chrysomeloidea</taxon>
        <taxon>Chrysomelidae</taxon>
        <taxon>Bruchinae</taxon>
        <taxon>Bruchini</taxon>
        <taxon>Acanthoscelides</taxon>
    </lineage>
</organism>
<feature type="domain" description="DNA2/NAM7 helicase-like C-terminal" evidence="26">
    <location>
        <begin position="1161"/>
        <end position="1379"/>
    </location>
</feature>
<dbReference type="InterPro" id="IPR047187">
    <property type="entry name" value="SF1_C_Upf1"/>
</dbReference>
<dbReference type="Pfam" id="PF13087">
    <property type="entry name" value="AAA_12"/>
    <property type="match status" value="1"/>
</dbReference>
<evidence type="ECO:0000256" key="15">
    <source>
        <dbReference type="ARBA" id="ARBA00023014"/>
    </source>
</evidence>
<dbReference type="Gene3D" id="3.90.320.10">
    <property type="match status" value="1"/>
</dbReference>
<evidence type="ECO:0000256" key="2">
    <source>
        <dbReference type="ARBA" id="ARBA00004173"/>
    </source>
</evidence>
<dbReference type="CDD" id="cd18808">
    <property type="entry name" value="SF1_C_Upf1"/>
    <property type="match status" value="1"/>
</dbReference>
<comment type="catalytic activity">
    <reaction evidence="21 22">
        <text>ATP + H2O = ADP + phosphate + H(+)</text>
        <dbReference type="Rhea" id="RHEA:13065"/>
        <dbReference type="ChEBI" id="CHEBI:15377"/>
        <dbReference type="ChEBI" id="CHEBI:15378"/>
        <dbReference type="ChEBI" id="CHEBI:30616"/>
        <dbReference type="ChEBI" id="CHEBI:43474"/>
        <dbReference type="ChEBI" id="CHEBI:456216"/>
        <dbReference type="EC" id="3.6.4.12"/>
    </reaction>
</comment>
<dbReference type="InterPro" id="IPR011604">
    <property type="entry name" value="PDDEXK-like_dom_sf"/>
</dbReference>
<evidence type="ECO:0000256" key="4">
    <source>
        <dbReference type="ARBA" id="ARBA00022485"/>
    </source>
</evidence>
<dbReference type="GO" id="GO:0005694">
    <property type="term" value="C:chromosome"/>
    <property type="evidence" value="ECO:0007669"/>
    <property type="project" value="UniProtKB-SubCell"/>
</dbReference>
<keyword evidence="9" id="KW-0255">Endonuclease</keyword>
<evidence type="ECO:0000256" key="11">
    <source>
        <dbReference type="ARBA" id="ARBA00022801"/>
    </source>
</evidence>
<gene>
    <name evidence="28" type="ORF">ACAOBT_LOCUS16523</name>
</gene>
<dbReference type="Pfam" id="PF08696">
    <property type="entry name" value="Dna2"/>
    <property type="match status" value="1"/>
</dbReference>
<evidence type="ECO:0000313" key="29">
    <source>
        <dbReference type="Proteomes" id="UP001152888"/>
    </source>
</evidence>
<evidence type="ECO:0000256" key="21">
    <source>
        <dbReference type="ARBA" id="ARBA00047995"/>
    </source>
</evidence>
<evidence type="ECO:0000256" key="23">
    <source>
        <dbReference type="SAM" id="MobiDB-lite"/>
    </source>
</evidence>
<dbReference type="GO" id="GO:0046872">
    <property type="term" value="F:metal ion binding"/>
    <property type="evidence" value="ECO:0007669"/>
    <property type="project" value="UniProtKB-UniRule"/>
</dbReference>
<comment type="caution">
    <text evidence="28">The sequence shown here is derived from an EMBL/GenBank/DDBJ whole genome shotgun (WGS) entry which is preliminary data.</text>
</comment>
<feature type="region of interest" description="Disordered" evidence="23">
    <location>
        <begin position="75"/>
        <end position="109"/>
    </location>
</feature>
<keyword evidence="29" id="KW-1185">Reference proteome</keyword>
<dbReference type="EC" id="3.6.4.12" evidence="22"/>
<keyword evidence="16 22" id="KW-0238">DNA-binding</keyword>
<dbReference type="EC" id="3.1.-.-" evidence="22"/>
<dbReference type="GO" id="GO:0017116">
    <property type="term" value="F:single-stranded DNA helicase activity"/>
    <property type="evidence" value="ECO:0007669"/>
    <property type="project" value="UniProtKB-UniRule"/>
</dbReference>
<dbReference type="InterPro" id="IPR014808">
    <property type="entry name" value="DNA_replication_fac_Dna2_N"/>
</dbReference>
<keyword evidence="11 22" id="KW-0378">Hydrolase</keyword>
<comment type="subcellular location">
    <subcellularLocation>
        <location evidence="2">Mitochondrion</location>
    </subcellularLocation>
    <subcellularLocation>
        <location evidence="22">Nucleus</location>
    </subcellularLocation>
    <subcellularLocation>
        <location evidence="22">Chromosome</location>
    </subcellularLocation>
</comment>
<keyword evidence="22" id="KW-0158">Chromosome</keyword>
<dbReference type="PANTHER" id="PTHR10887">
    <property type="entry name" value="DNA2/NAM7 HELICASE FAMILY"/>
    <property type="match status" value="1"/>
</dbReference>
<keyword evidence="18 22" id="KW-0234">DNA repair</keyword>
<feature type="compositionally biased region" description="Polar residues" evidence="23">
    <location>
        <begin position="92"/>
        <end position="108"/>
    </location>
</feature>
<dbReference type="CDD" id="cd22318">
    <property type="entry name" value="DNA2_N-like"/>
    <property type="match status" value="1"/>
</dbReference>
<dbReference type="GO" id="GO:0006281">
    <property type="term" value="P:DNA repair"/>
    <property type="evidence" value="ECO:0007669"/>
    <property type="project" value="UniProtKB-KW"/>
</dbReference>
<keyword evidence="7 22" id="KW-0479">Metal-binding</keyword>
<evidence type="ECO:0000256" key="9">
    <source>
        <dbReference type="ARBA" id="ARBA00022759"/>
    </source>
</evidence>
<accession>A0A9P0L4B3</accession>
<evidence type="ECO:0000256" key="10">
    <source>
        <dbReference type="ARBA" id="ARBA00022763"/>
    </source>
</evidence>
<dbReference type="InterPro" id="IPR045055">
    <property type="entry name" value="DNA2/NAM7-like"/>
</dbReference>
<dbReference type="GO" id="GO:0003677">
    <property type="term" value="F:DNA binding"/>
    <property type="evidence" value="ECO:0007669"/>
    <property type="project" value="UniProtKB-UniRule"/>
</dbReference>
<feature type="region of interest" description="Disordered" evidence="23">
    <location>
        <begin position="186"/>
        <end position="247"/>
    </location>
</feature>
<dbReference type="GO" id="GO:0033567">
    <property type="term" value="P:DNA replication, Okazaki fragment processing"/>
    <property type="evidence" value="ECO:0007669"/>
    <property type="project" value="UniProtKB-UniRule"/>
</dbReference>
<dbReference type="GO" id="GO:0071932">
    <property type="term" value="P:replication fork reversal"/>
    <property type="evidence" value="ECO:0007669"/>
    <property type="project" value="TreeGrafter"/>
</dbReference>
<feature type="region of interest" description="Disordered" evidence="23">
    <location>
        <begin position="296"/>
        <end position="324"/>
    </location>
</feature>
<dbReference type="GO" id="GO:0017108">
    <property type="term" value="F:5'-flap endonuclease activity"/>
    <property type="evidence" value="ECO:0007669"/>
    <property type="project" value="UniProtKB-UniRule"/>
</dbReference>
<keyword evidence="15 22" id="KW-0411">Iron-sulfur</keyword>
<evidence type="ECO:0000256" key="22">
    <source>
        <dbReference type="RuleBase" id="RU367041"/>
    </source>
</evidence>
<dbReference type="CDD" id="cd18041">
    <property type="entry name" value="DEXXQc_DNA2"/>
    <property type="match status" value="1"/>
</dbReference>
<feature type="domain" description="DNA replication factor Dna2 N-terminal" evidence="24">
    <location>
        <begin position="449"/>
        <end position="650"/>
    </location>
</feature>
<sequence>MQKGKQKNETKGNLKISSFFKVLPKNSLNTDVKEIQPCNSAVVLTISDDEDIIQGSPTINNRPFTMKHVKKKTTAKGEESLATLRKRKVRQSECNENSPPSKRNNSVVYISDRVEPIPSNSKYHSETDSCPVPSISEYKPLRIESDKVIFVKTPEKLLTPEALKRYTTPEKKSFLEKIRTPTPKRLSFSDKFSSGPDTLLSKADESSRNNVKCNIMKNVTPKKANNSPQKTTPNKRTPKKLFSRSPDNLNSFNVQVIKDFVKITPSKSNQRIEVDAKILSSSEKKQSTMFRYVGTTPSEKSKQAQALNEATPTKSPVTTSEIPSTSKVKTKLDFADCTKQTLKSPVKSPTLKKNGQSSSLDNVFAEFQFEEFDSESRKNSKMSPAVTKNENELNHLKDEFQELEFDEWEGEVNTPETTSYDLDLKESQHCKIKNIEVVPKRIILKLESTKTGESAICNVEGFWVHAVLNTSDTVHVKAKKLENGEWLIDNDNGLLVFEPDMLISTTSVVNSLFCKRKSVLVESFRGFEPTNKAMLVGTIVHTLLQTALKNNLRNKRQIEKAAKELCQNSATLRDLYDADIAPDDLLNDVLSFVPKIEEFMWQYVKHSQSNGVRSLLKENWNGWIDTIDDIEENIWCTELGFKGKVDINVKSGSQLMPLELKTGRASVSLEHRGQVMMYIMMMNKLGYKVSSGLLLYLREGVLREIPMTHREQRDIVILRNELAYYLTRRPKITENKGSDDRKLIPPELPEPINHRGCYKCPYNVLCASFARYNNENIANNEALNSIIQGDLKTISEAHLDYIMKWITMVSLESQSNKNTKQLRDIYTQTPQKREQFGRCIINLRLTNVGDETNGMYDHTFMKMNSVDGVNFFANGISDRNYVVISTNTRPAVASGFVSDISSNSISVTLDRDLNKKYSGQTFHIDSYESSTAYLFSFANLTLLLELTDRSADLRRIIIDKASPTFMSTLPKQIAVKGKEILTRLNKVQQRAVLKAIAAKEYYLIMGMPGTGKTATIVALIQLLCELKKTVLITSHTHSAVDNVCIKLIRLGVKLIRLGSEARMQPELKKYSEHYLTKNCKTPEDLKAVYEGAQVIAVTCLGAGHPVLSKRTMDICIIDESTQVVQSTVIRPLYASKTFILVGDPKQLPAVVKNNEARSLGMSESLFERLYSKDACSVLNINYRMNKTITNLANEITYDGDLQIGNEMVANATLRLKKQVLEIKSQWIKRTLDTSLEKAVIFLDTGPVWNLVHDVPWLEHPKDDRSDNINCVNIYEAAITAILVKTLLQAGVENSQIGVIASYRNQVAQITTLIKSSNVTVSTVDQFQGMDKNVIIYSCTKSRNIAEPKEINKFEILEDPRRITVAVTRAKHKLILIGDINTISEYTTFKKLVTVLKEDTLCLPALKGFNWKKILDVESSS</sequence>
<feature type="domain" description="DNA2/NAM7 helicase helicase" evidence="25">
    <location>
        <begin position="984"/>
        <end position="1081"/>
    </location>
</feature>
<dbReference type="InterPro" id="IPR026851">
    <property type="entry name" value="Dna2/JHS1_DEXXQ-box"/>
</dbReference>
<evidence type="ECO:0000256" key="6">
    <source>
        <dbReference type="ARBA" id="ARBA00022722"/>
    </source>
</evidence>
<keyword evidence="4 22" id="KW-0004">4Fe-4S</keyword>
<evidence type="ECO:0000259" key="27">
    <source>
        <dbReference type="Pfam" id="PF21123"/>
    </source>
</evidence>
<dbReference type="InterPro" id="IPR048459">
    <property type="entry name" value="DNA2_Rift"/>
</dbReference>
<evidence type="ECO:0000256" key="3">
    <source>
        <dbReference type="ARBA" id="ARBA00007913"/>
    </source>
</evidence>
<evidence type="ECO:0000259" key="24">
    <source>
        <dbReference type="Pfam" id="PF08696"/>
    </source>
</evidence>
<protein>
    <recommendedName>
        <fullName evidence="22">DNA replication ATP-dependent helicase/nuclease</fullName>
        <ecNumber evidence="22">3.1.-.-</ecNumber>
        <ecNumber evidence="22">3.6.4.12</ecNumber>
    </recommendedName>
</protein>
<dbReference type="GO" id="GO:0005524">
    <property type="term" value="F:ATP binding"/>
    <property type="evidence" value="ECO:0007669"/>
    <property type="project" value="UniProtKB-UniRule"/>
</dbReference>
<dbReference type="Proteomes" id="UP001152888">
    <property type="component" value="Unassembled WGS sequence"/>
</dbReference>
<comment type="function">
    <text evidence="22">Key enzyme involved in DNA replication and DNA repair. Involved in Okazaki fragments processing by cleaving long flaps that escape FEN1: flaps that are longer than 27 nucleotides are coated by replication protein A complex (RPA), leading to recruit DNA2 which cleaves the flap until it is too short to bind RPA and becomes a substrate for FEN1. Also involved in 5'-end resection of DNA during double-strand break (DSB) repair by mediating the cleavage of 5'-ssDNA.</text>
</comment>